<name>A0ABT5G6D9_9ACTN</name>
<dbReference type="Pfam" id="PF19561">
    <property type="entry name" value="DUF6083"/>
    <property type="match status" value="1"/>
</dbReference>
<evidence type="ECO:0000313" key="1">
    <source>
        <dbReference type="EMBL" id="MDC2960398.1"/>
    </source>
</evidence>
<dbReference type="RefSeq" id="WP_272178546.1">
    <property type="nucleotide sequence ID" value="NZ_JAQOSK010000022.1"/>
</dbReference>
<dbReference type="Proteomes" id="UP001221328">
    <property type="component" value="Unassembled WGS sequence"/>
</dbReference>
<dbReference type="InterPro" id="IPR045729">
    <property type="entry name" value="DUF6083"/>
</dbReference>
<comment type="caution">
    <text evidence="1">The sequence shown here is derived from an EMBL/GenBank/DDBJ whole genome shotgun (WGS) entry which is preliminary data.</text>
</comment>
<accession>A0ABT5G6D9</accession>
<protein>
    <submittedName>
        <fullName evidence="1">DUF6083 domain-containing protein</fullName>
    </submittedName>
</protein>
<keyword evidence="2" id="KW-1185">Reference proteome</keyword>
<sequence>MRPTPMPGCHWDGSPHTRLLRMAPTSPSRLLRAGHSTRCRHCGHRIDLYQRTDRGPIALHRAELAIAHVPEACRWHLSGGLAHPHGDGSTWCRIPHAVLCPARTPTCPLSPFLEDARRDLAVRTRRLIDIGALTPAPAPAGTAAPENPDHTGRPVVQVLLVRYLAPAPLEAIRCVAQTRHHHRCTRTVLVQGRPVGRWRLLPTGSGCGQPALPDTLMAVYDLSHLPHTEQRRWRAQRCPTHAATLGTADLAPAAWQVFDPLLHAAHIHTRLPHPEASPRREG</sequence>
<organism evidence="1 2">
    <name type="scientific">Streptomyces gilvifuscus</name>
    <dbReference type="NCBI Taxonomy" id="1550617"/>
    <lineage>
        <taxon>Bacteria</taxon>
        <taxon>Bacillati</taxon>
        <taxon>Actinomycetota</taxon>
        <taxon>Actinomycetes</taxon>
        <taxon>Kitasatosporales</taxon>
        <taxon>Streptomycetaceae</taxon>
        <taxon>Streptomyces</taxon>
    </lineage>
</organism>
<reference evidence="1 2" key="1">
    <citation type="journal article" date="2015" name="Int. J. Syst. Evol. Microbiol.">
        <title>Streptomyces gilvifuscus sp. nov., an actinomycete that produces antibacterial compounds isolated from soil.</title>
        <authorList>
            <person name="Nguyen T.M."/>
            <person name="Kim J."/>
        </authorList>
    </citation>
    <scope>NUCLEOTIDE SEQUENCE [LARGE SCALE GENOMIC DNA]</scope>
    <source>
        <strain evidence="1 2">T113</strain>
    </source>
</reference>
<gene>
    <name evidence="1" type="ORF">PO587_38840</name>
</gene>
<evidence type="ECO:0000313" key="2">
    <source>
        <dbReference type="Proteomes" id="UP001221328"/>
    </source>
</evidence>
<proteinExistence type="predicted"/>
<dbReference type="EMBL" id="JAQOSK010000022">
    <property type="protein sequence ID" value="MDC2960398.1"/>
    <property type="molecule type" value="Genomic_DNA"/>
</dbReference>